<dbReference type="OrthoDB" id="9813172at2"/>
<feature type="transmembrane region" description="Helical" evidence="1">
    <location>
        <begin position="96"/>
        <end position="115"/>
    </location>
</feature>
<feature type="transmembrane region" description="Helical" evidence="1">
    <location>
        <begin position="127"/>
        <end position="147"/>
    </location>
</feature>
<organism evidence="2 3">
    <name type="scientific">Saccharopolyspora hirsuta</name>
    <dbReference type="NCBI Taxonomy" id="1837"/>
    <lineage>
        <taxon>Bacteria</taxon>
        <taxon>Bacillati</taxon>
        <taxon>Actinomycetota</taxon>
        <taxon>Actinomycetes</taxon>
        <taxon>Pseudonocardiales</taxon>
        <taxon>Pseudonocardiaceae</taxon>
        <taxon>Saccharopolyspora</taxon>
    </lineage>
</organism>
<dbReference type="EMBL" id="VWPH01000008">
    <property type="protein sequence ID" value="KAA5831900.1"/>
    <property type="molecule type" value="Genomic_DNA"/>
</dbReference>
<name>A0A5M7BRW8_SACHI</name>
<keyword evidence="3" id="KW-1185">Reference proteome</keyword>
<evidence type="ECO:0000313" key="2">
    <source>
        <dbReference type="EMBL" id="KAA5831900.1"/>
    </source>
</evidence>
<sequence length="233" mass="26145">MGDRFVPYGPSHLVLMALIVVGSAVLVVLGRRHRDARMLSRAFAAVVLAFNVPLLIYQQMPWQFDIDDSLPLHLCDLAWMVGAYALWTRQPLACALLYYWGLTLTPQAMITPALDAPDFPSLAFVEFWGQHLLVLWAAAFLTWGVGVRPNWRGYWFSVVVTAAWALAVLAFNSWAGSNYGFVSRKPDNPSLLDLMGGWPWYLGVAAIVGMVAWALLTWPWTRTRARALSPRPR</sequence>
<accession>A0A5M7BRW8</accession>
<feature type="transmembrane region" description="Helical" evidence="1">
    <location>
        <begin position="198"/>
        <end position="221"/>
    </location>
</feature>
<keyword evidence="1" id="KW-0812">Transmembrane</keyword>
<protein>
    <submittedName>
        <fullName evidence="2">TIGR02206 family membrane protein</fullName>
    </submittedName>
</protein>
<dbReference type="InterPro" id="IPR011737">
    <property type="entry name" value="CHP02206_TP0381"/>
</dbReference>
<evidence type="ECO:0000256" key="1">
    <source>
        <dbReference type="SAM" id="Phobius"/>
    </source>
</evidence>
<feature type="transmembrane region" description="Helical" evidence="1">
    <location>
        <begin position="154"/>
        <end position="175"/>
    </location>
</feature>
<dbReference type="NCBIfam" id="TIGR02206">
    <property type="entry name" value="intg_mem_TP0381"/>
    <property type="match status" value="1"/>
</dbReference>
<dbReference type="Proteomes" id="UP000323946">
    <property type="component" value="Unassembled WGS sequence"/>
</dbReference>
<feature type="transmembrane region" description="Helical" evidence="1">
    <location>
        <begin position="12"/>
        <end position="30"/>
    </location>
</feature>
<dbReference type="Pfam" id="PF14808">
    <property type="entry name" value="TMEM164"/>
    <property type="match status" value="1"/>
</dbReference>
<keyword evidence="1" id="KW-1133">Transmembrane helix</keyword>
<gene>
    <name evidence="2" type="ORF">F1721_18955</name>
</gene>
<comment type="caution">
    <text evidence="2">The sequence shown here is derived from an EMBL/GenBank/DDBJ whole genome shotgun (WGS) entry which is preliminary data.</text>
</comment>
<proteinExistence type="predicted"/>
<feature type="transmembrane region" description="Helical" evidence="1">
    <location>
        <begin position="70"/>
        <end position="87"/>
    </location>
</feature>
<evidence type="ECO:0000313" key="3">
    <source>
        <dbReference type="Proteomes" id="UP000323946"/>
    </source>
</evidence>
<feature type="transmembrane region" description="Helical" evidence="1">
    <location>
        <begin position="42"/>
        <end position="58"/>
    </location>
</feature>
<reference evidence="2 3" key="1">
    <citation type="submission" date="2019-09" db="EMBL/GenBank/DDBJ databases">
        <title>Draft genome sequence of the thermophilic Saccharopolyspora hirsuta VKM Ac-666T.</title>
        <authorList>
            <person name="Lobastova T.G."/>
            <person name="Fokina V."/>
            <person name="Bragin E.Y."/>
            <person name="Shtratnikova V.Y."/>
            <person name="Starodumova I.P."/>
            <person name="Tarlachkov S.V."/>
            <person name="Donova M.V."/>
        </authorList>
    </citation>
    <scope>NUCLEOTIDE SEQUENCE [LARGE SCALE GENOMIC DNA]</scope>
    <source>
        <strain evidence="2 3">VKM Ac-666</strain>
    </source>
</reference>
<dbReference type="AlphaFoldDB" id="A0A5M7BRW8"/>
<keyword evidence="1" id="KW-0472">Membrane</keyword>
<dbReference type="RefSeq" id="WP_150068040.1">
    <property type="nucleotide sequence ID" value="NZ_JBEPDJ010000001.1"/>
</dbReference>